<dbReference type="EMBL" id="CP024785">
    <property type="protein sequence ID" value="AUB34886.1"/>
    <property type="molecule type" value="Genomic_DNA"/>
</dbReference>
<dbReference type="KEGG" id="nfl:COO91_00724"/>
<organism evidence="1 2">
    <name type="scientific">Nostoc flagelliforme CCNUN1</name>
    <dbReference type="NCBI Taxonomy" id="2038116"/>
    <lineage>
        <taxon>Bacteria</taxon>
        <taxon>Bacillati</taxon>
        <taxon>Cyanobacteriota</taxon>
        <taxon>Cyanophyceae</taxon>
        <taxon>Nostocales</taxon>
        <taxon>Nostocaceae</taxon>
        <taxon>Nostoc</taxon>
    </lineage>
</organism>
<reference evidence="1 2" key="1">
    <citation type="submission" date="2017-11" db="EMBL/GenBank/DDBJ databases">
        <title>Complete genome of a free-living desiccation-tolerant cyanobacterium and its photosynthetic adaptation to extreme terrestrial habitat.</title>
        <authorList>
            <person name="Shang J."/>
        </authorList>
    </citation>
    <scope>NUCLEOTIDE SEQUENCE [LARGE SCALE GENOMIC DNA]</scope>
    <source>
        <strain evidence="1 2">CCNUN1</strain>
    </source>
</reference>
<dbReference type="AlphaFoldDB" id="A0A2K8SHF9"/>
<gene>
    <name evidence="1" type="ORF">COO91_00724</name>
</gene>
<keyword evidence="2" id="KW-1185">Reference proteome</keyword>
<proteinExistence type="predicted"/>
<dbReference type="Proteomes" id="UP000232003">
    <property type="component" value="Chromosome"/>
</dbReference>
<sequence>MNNLSFTTAKIYAIALLIFGNQADFNSSMLIVEFHLLLYKANFRSRSKSYTTPRFCIFNRTIKG</sequence>
<evidence type="ECO:0000313" key="2">
    <source>
        <dbReference type="Proteomes" id="UP000232003"/>
    </source>
</evidence>
<name>A0A2K8SHF9_9NOSO</name>
<evidence type="ECO:0000313" key="1">
    <source>
        <dbReference type="EMBL" id="AUB34886.1"/>
    </source>
</evidence>
<protein>
    <submittedName>
        <fullName evidence="1">Uncharacterized protein</fullName>
    </submittedName>
</protein>
<dbReference type="RefSeq" id="WP_157816298.1">
    <property type="nucleotide sequence ID" value="NZ_CAWNNC010000001.1"/>
</dbReference>
<accession>A0A2K8SHF9</accession>